<reference evidence="2" key="2">
    <citation type="submission" date="2015-01" db="EMBL/GenBank/DDBJ databases">
        <title>Evolutionary Origins and Diversification of the Mycorrhizal Mutualists.</title>
        <authorList>
            <consortium name="DOE Joint Genome Institute"/>
            <consortium name="Mycorrhizal Genomics Consortium"/>
            <person name="Kohler A."/>
            <person name="Kuo A."/>
            <person name="Nagy L.G."/>
            <person name="Floudas D."/>
            <person name="Copeland A."/>
            <person name="Barry K.W."/>
            <person name="Cichocki N."/>
            <person name="Veneault-Fourrey C."/>
            <person name="LaButti K."/>
            <person name="Lindquist E.A."/>
            <person name="Lipzen A."/>
            <person name="Lundell T."/>
            <person name="Morin E."/>
            <person name="Murat C."/>
            <person name="Riley R."/>
            <person name="Ohm R."/>
            <person name="Sun H."/>
            <person name="Tunlid A."/>
            <person name="Henrissat B."/>
            <person name="Grigoriev I.V."/>
            <person name="Hibbett D.S."/>
            <person name="Martin F."/>
        </authorList>
    </citation>
    <scope>NUCLEOTIDE SEQUENCE [LARGE SCALE GENOMIC DNA]</scope>
    <source>
        <strain evidence="2">Marx 270</strain>
    </source>
</reference>
<accession>A0A0C3NSH5</accession>
<sequence>MPNKTSTPTPQVHWNHEETAALVRFLHDNQHEAGDNRNFKMATYQAATLHITNYHTDGPPKNYQVVRNKWTGYVNQHSQPSGAHWDNEKGANIRGQHVKQVFEDFVKSHPLIHQFKTSGWDLYPYIADIIPHGGAHGANTFSLDSSNATTDSLDNGDGGVPMSYP</sequence>
<name>A0A0C3NSH5_PISTI</name>
<reference evidence="1 2" key="1">
    <citation type="submission" date="2014-04" db="EMBL/GenBank/DDBJ databases">
        <authorList>
            <consortium name="DOE Joint Genome Institute"/>
            <person name="Kuo A."/>
            <person name="Kohler A."/>
            <person name="Costa M.D."/>
            <person name="Nagy L.G."/>
            <person name="Floudas D."/>
            <person name="Copeland A."/>
            <person name="Barry K.W."/>
            <person name="Cichocki N."/>
            <person name="Veneault-Fourrey C."/>
            <person name="LaButti K."/>
            <person name="Lindquist E.A."/>
            <person name="Lipzen A."/>
            <person name="Lundell T."/>
            <person name="Morin E."/>
            <person name="Murat C."/>
            <person name="Sun H."/>
            <person name="Tunlid A."/>
            <person name="Henrissat B."/>
            <person name="Grigoriev I.V."/>
            <person name="Hibbett D.S."/>
            <person name="Martin F."/>
            <person name="Nordberg H.P."/>
            <person name="Cantor M.N."/>
            <person name="Hua S.X."/>
        </authorList>
    </citation>
    <scope>NUCLEOTIDE SEQUENCE [LARGE SCALE GENOMIC DNA]</scope>
    <source>
        <strain evidence="1 2">Marx 270</strain>
    </source>
</reference>
<dbReference type="EMBL" id="KN832015">
    <property type="protein sequence ID" value="KIN98455.1"/>
    <property type="molecule type" value="Genomic_DNA"/>
</dbReference>
<evidence type="ECO:0000313" key="2">
    <source>
        <dbReference type="Proteomes" id="UP000054217"/>
    </source>
</evidence>
<proteinExistence type="predicted"/>
<keyword evidence="2" id="KW-1185">Reference proteome</keyword>
<dbReference type="OrthoDB" id="2684442at2759"/>
<evidence type="ECO:0008006" key="3">
    <source>
        <dbReference type="Google" id="ProtNLM"/>
    </source>
</evidence>
<organism evidence="1 2">
    <name type="scientific">Pisolithus tinctorius Marx 270</name>
    <dbReference type="NCBI Taxonomy" id="870435"/>
    <lineage>
        <taxon>Eukaryota</taxon>
        <taxon>Fungi</taxon>
        <taxon>Dikarya</taxon>
        <taxon>Basidiomycota</taxon>
        <taxon>Agaricomycotina</taxon>
        <taxon>Agaricomycetes</taxon>
        <taxon>Agaricomycetidae</taxon>
        <taxon>Boletales</taxon>
        <taxon>Sclerodermatineae</taxon>
        <taxon>Pisolithaceae</taxon>
        <taxon>Pisolithus</taxon>
    </lineage>
</organism>
<gene>
    <name evidence="1" type="ORF">M404DRAFT_157676</name>
</gene>
<dbReference type="AlphaFoldDB" id="A0A0C3NSH5"/>
<dbReference type="HOGENOM" id="CLU_082499_5_1_1"/>
<protein>
    <recommendedName>
        <fullName evidence="3">Myb/SANT-like domain-containing protein</fullName>
    </recommendedName>
</protein>
<evidence type="ECO:0000313" key="1">
    <source>
        <dbReference type="EMBL" id="KIN98455.1"/>
    </source>
</evidence>
<dbReference type="STRING" id="870435.A0A0C3NSH5"/>
<dbReference type="Proteomes" id="UP000054217">
    <property type="component" value="Unassembled WGS sequence"/>
</dbReference>
<dbReference type="InParanoid" id="A0A0C3NSH5"/>